<dbReference type="SUPFAM" id="SSF56801">
    <property type="entry name" value="Acetyl-CoA synthetase-like"/>
    <property type="match status" value="1"/>
</dbReference>
<dbReference type="GO" id="GO:0016878">
    <property type="term" value="F:acid-thiol ligase activity"/>
    <property type="evidence" value="ECO:0007669"/>
    <property type="project" value="UniProtKB-ARBA"/>
</dbReference>
<evidence type="ECO:0000313" key="10">
    <source>
        <dbReference type="Proteomes" id="UP001151234"/>
    </source>
</evidence>
<evidence type="ECO:0000256" key="1">
    <source>
        <dbReference type="ARBA" id="ARBA00006432"/>
    </source>
</evidence>
<keyword evidence="3" id="KW-0479">Metal-binding</keyword>
<comment type="caution">
    <text evidence="9">The sequence shown here is derived from an EMBL/GenBank/DDBJ whole genome shotgun (WGS) entry which is preliminary data.</text>
</comment>
<organism evidence="9 10">
    <name type="scientific">Hoeflea prorocentri</name>
    <dbReference type="NCBI Taxonomy" id="1922333"/>
    <lineage>
        <taxon>Bacteria</taxon>
        <taxon>Pseudomonadati</taxon>
        <taxon>Pseudomonadota</taxon>
        <taxon>Alphaproteobacteria</taxon>
        <taxon>Hyphomicrobiales</taxon>
        <taxon>Rhizobiaceae</taxon>
        <taxon>Hoeflea</taxon>
    </lineage>
</organism>
<feature type="domain" description="AMP-binding enzyme C-terminal" evidence="8">
    <location>
        <begin position="419"/>
        <end position="494"/>
    </location>
</feature>
<dbReference type="PRINTS" id="PR00154">
    <property type="entry name" value="AMPBINDING"/>
</dbReference>
<evidence type="ECO:0000256" key="5">
    <source>
        <dbReference type="ARBA" id="ARBA00066616"/>
    </source>
</evidence>
<dbReference type="EC" id="6.2.1.44" evidence="5"/>
<dbReference type="InterPro" id="IPR042099">
    <property type="entry name" value="ANL_N_sf"/>
</dbReference>
<dbReference type="RefSeq" id="WP_267990092.1">
    <property type="nucleotide sequence ID" value="NZ_JAPJZI010000001.1"/>
</dbReference>
<evidence type="ECO:0000256" key="6">
    <source>
        <dbReference type="ARBA" id="ARBA00067668"/>
    </source>
</evidence>
<sequence length="508" mass="55338">MNLAVWLQRTAQLFPDRPALMQGTRLVADYREFARRSRAIAGYLSAQEGIVPGDRVAIFAKNSTAYLELLYAIWHAGAVAVPINAKLHVNEAVWIVENAGATLLFADAGVSGEVQISQAGLARIRTLGGPEFEAMYRASETQEPVSRDANDLAWLFYTSGTTGKPKGVMLTNGNLHAMAFSYFVDVDNVFPDDAALYAAPISHGAGIYNFQHVMKGARHVVPASAGFDPAEILDLAKDLGSVHIFAAPTMVKRLVEEAKVQGRAGQGLRTIVYGGGPMYLEDIVEAVDVLGSRFCQIYGQGESPMTITALPRETIADRTHPRWRERLASVGTAQSCVDVHIVDESGHSLPAGETGEIVVKGSPVMAGYWNNQSATGETLRDGWLWTGDMGSLDEEGFLTLKDRSKDVIISGGTNIYPREIEEVLLAVPGVHEISVVGQRHAEWGEIVAAFVVAQGDAEVSAEMLDAHCLDNIARFKRPKTYRFVDALPKNNYGKVLKTELRRLLENEE</sequence>
<dbReference type="PANTHER" id="PTHR43767">
    <property type="entry name" value="LONG-CHAIN-FATTY-ACID--COA LIGASE"/>
    <property type="match status" value="1"/>
</dbReference>
<dbReference type="InterPro" id="IPR020845">
    <property type="entry name" value="AMP-binding_CS"/>
</dbReference>
<dbReference type="Pfam" id="PF13193">
    <property type="entry name" value="AMP-binding_C"/>
    <property type="match status" value="1"/>
</dbReference>
<evidence type="ECO:0000313" key="9">
    <source>
        <dbReference type="EMBL" id="MDA5398685.1"/>
    </source>
</evidence>
<dbReference type="InterPro" id="IPR000873">
    <property type="entry name" value="AMP-dep_synth/lig_dom"/>
</dbReference>
<dbReference type="Proteomes" id="UP001151234">
    <property type="component" value="Unassembled WGS sequence"/>
</dbReference>
<evidence type="ECO:0000256" key="4">
    <source>
        <dbReference type="ARBA" id="ARBA00051915"/>
    </source>
</evidence>
<dbReference type="EMBL" id="JAPJZI010000001">
    <property type="protein sequence ID" value="MDA5398685.1"/>
    <property type="molecule type" value="Genomic_DNA"/>
</dbReference>
<dbReference type="AlphaFoldDB" id="A0A9X3UI69"/>
<gene>
    <name evidence="9" type="ORF">OQ273_08905</name>
</gene>
<keyword evidence="10" id="KW-1185">Reference proteome</keyword>
<dbReference type="Gene3D" id="3.30.300.30">
    <property type="match status" value="1"/>
</dbReference>
<dbReference type="Pfam" id="PF00501">
    <property type="entry name" value="AMP-binding"/>
    <property type="match status" value="1"/>
</dbReference>
<reference evidence="9" key="1">
    <citation type="submission" date="2022-11" db="EMBL/GenBank/DDBJ databases">
        <title>Draft genome sequence of Hoeflea poritis E7-10 and Hoeflea prorocentri PM5-8, separated from scleractinian coral Porites lutea and marine dinoflagellate.</title>
        <authorList>
            <person name="Zhang G."/>
            <person name="Wei Q."/>
            <person name="Cai L."/>
        </authorList>
    </citation>
    <scope>NUCLEOTIDE SEQUENCE</scope>
    <source>
        <strain evidence="9">PM5-8</strain>
    </source>
</reference>
<evidence type="ECO:0000259" key="7">
    <source>
        <dbReference type="Pfam" id="PF00501"/>
    </source>
</evidence>
<dbReference type="InterPro" id="IPR020459">
    <property type="entry name" value="AMP-binding"/>
</dbReference>
<comment type="catalytic activity">
    <reaction evidence="4">
        <text>3-(methylsulfanyl)propanoate + ATP + CoA = 3-(methylsulfanyl)propanoyl-CoA + AMP + diphosphate</text>
        <dbReference type="Rhea" id="RHEA:43052"/>
        <dbReference type="ChEBI" id="CHEBI:30616"/>
        <dbReference type="ChEBI" id="CHEBI:33019"/>
        <dbReference type="ChEBI" id="CHEBI:49016"/>
        <dbReference type="ChEBI" id="CHEBI:57287"/>
        <dbReference type="ChEBI" id="CHEBI:82815"/>
        <dbReference type="ChEBI" id="CHEBI:456215"/>
        <dbReference type="EC" id="6.2.1.44"/>
    </reaction>
    <physiologicalReaction direction="left-to-right" evidence="4">
        <dbReference type="Rhea" id="RHEA:43053"/>
    </physiologicalReaction>
</comment>
<dbReference type="InterPro" id="IPR045851">
    <property type="entry name" value="AMP-bd_C_sf"/>
</dbReference>
<dbReference type="Gene3D" id="3.40.50.12780">
    <property type="entry name" value="N-terminal domain of ligase-like"/>
    <property type="match status" value="1"/>
</dbReference>
<dbReference type="InterPro" id="IPR025110">
    <property type="entry name" value="AMP-bd_C"/>
</dbReference>
<evidence type="ECO:0000256" key="2">
    <source>
        <dbReference type="ARBA" id="ARBA00022598"/>
    </source>
</evidence>
<comment type="similarity">
    <text evidence="1">Belongs to the ATP-dependent AMP-binding enzyme family.</text>
</comment>
<evidence type="ECO:0000256" key="3">
    <source>
        <dbReference type="ARBA" id="ARBA00022723"/>
    </source>
</evidence>
<dbReference type="FunFam" id="3.30.300.30:FF:000008">
    <property type="entry name" value="2,3-dihydroxybenzoate-AMP ligase"/>
    <property type="match status" value="1"/>
</dbReference>
<keyword evidence="2" id="KW-0436">Ligase</keyword>
<dbReference type="PROSITE" id="PS00455">
    <property type="entry name" value="AMP_BINDING"/>
    <property type="match status" value="1"/>
</dbReference>
<dbReference type="PANTHER" id="PTHR43767:SF1">
    <property type="entry name" value="NONRIBOSOMAL PEPTIDE SYNTHASE PES1 (EUROFUNG)-RELATED"/>
    <property type="match status" value="1"/>
</dbReference>
<proteinExistence type="inferred from homology"/>
<accession>A0A9X3UI69</accession>
<protein>
    <recommendedName>
        <fullName evidence="6">3-methylmercaptopropionyl-CoA ligase</fullName>
        <ecNumber evidence="5">6.2.1.44</ecNumber>
    </recommendedName>
</protein>
<name>A0A9X3UI69_9HYPH</name>
<dbReference type="InterPro" id="IPR050237">
    <property type="entry name" value="ATP-dep_AMP-bd_enzyme"/>
</dbReference>
<evidence type="ECO:0000259" key="8">
    <source>
        <dbReference type="Pfam" id="PF13193"/>
    </source>
</evidence>
<dbReference type="GO" id="GO:0046872">
    <property type="term" value="F:metal ion binding"/>
    <property type="evidence" value="ECO:0007669"/>
    <property type="project" value="UniProtKB-KW"/>
</dbReference>
<feature type="domain" description="AMP-dependent synthetase/ligase" evidence="7">
    <location>
        <begin position="7"/>
        <end position="369"/>
    </location>
</feature>